<dbReference type="EMBL" id="CH916368">
    <property type="protein sequence ID" value="EDW02778.1"/>
    <property type="molecule type" value="Genomic_DNA"/>
</dbReference>
<reference evidence="7 8" key="1">
    <citation type="journal article" date="2007" name="Nature">
        <title>Evolution of genes and genomes on the Drosophila phylogeny.</title>
        <authorList>
            <consortium name="Drosophila 12 Genomes Consortium"/>
            <person name="Clark A.G."/>
            <person name="Eisen M.B."/>
            <person name="Smith D.R."/>
            <person name="Bergman C.M."/>
            <person name="Oliver B."/>
            <person name="Markow T.A."/>
            <person name="Kaufman T.C."/>
            <person name="Kellis M."/>
            <person name="Gelbart W."/>
            <person name="Iyer V.N."/>
            <person name="Pollard D.A."/>
            <person name="Sackton T.B."/>
            <person name="Larracuente A.M."/>
            <person name="Singh N.D."/>
            <person name="Abad J.P."/>
            <person name="Abt D.N."/>
            <person name="Adryan B."/>
            <person name="Aguade M."/>
            <person name="Akashi H."/>
            <person name="Anderson W.W."/>
            <person name="Aquadro C.F."/>
            <person name="Ardell D.H."/>
            <person name="Arguello R."/>
            <person name="Artieri C.G."/>
            <person name="Barbash D.A."/>
            <person name="Barker D."/>
            <person name="Barsanti P."/>
            <person name="Batterham P."/>
            <person name="Batzoglou S."/>
            <person name="Begun D."/>
            <person name="Bhutkar A."/>
            <person name="Blanco E."/>
            <person name="Bosak S.A."/>
            <person name="Bradley R.K."/>
            <person name="Brand A.D."/>
            <person name="Brent M.R."/>
            <person name="Brooks A.N."/>
            <person name="Brown R.H."/>
            <person name="Butlin R.K."/>
            <person name="Caggese C."/>
            <person name="Calvi B.R."/>
            <person name="Bernardo de Carvalho A."/>
            <person name="Caspi A."/>
            <person name="Castrezana S."/>
            <person name="Celniker S.E."/>
            <person name="Chang J.L."/>
            <person name="Chapple C."/>
            <person name="Chatterji S."/>
            <person name="Chinwalla A."/>
            <person name="Civetta A."/>
            <person name="Clifton S.W."/>
            <person name="Comeron J.M."/>
            <person name="Costello J.C."/>
            <person name="Coyne J.A."/>
            <person name="Daub J."/>
            <person name="David R.G."/>
            <person name="Delcher A.L."/>
            <person name="Delehaunty K."/>
            <person name="Do C.B."/>
            <person name="Ebling H."/>
            <person name="Edwards K."/>
            <person name="Eickbush T."/>
            <person name="Evans J.D."/>
            <person name="Filipski A."/>
            <person name="Findeiss S."/>
            <person name="Freyhult E."/>
            <person name="Fulton L."/>
            <person name="Fulton R."/>
            <person name="Garcia A.C."/>
            <person name="Gardiner A."/>
            <person name="Garfield D.A."/>
            <person name="Garvin B.E."/>
            <person name="Gibson G."/>
            <person name="Gilbert D."/>
            <person name="Gnerre S."/>
            <person name="Godfrey J."/>
            <person name="Good R."/>
            <person name="Gotea V."/>
            <person name="Gravely B."/>
            <person name="Greenberg A.J."/>
            <person name="Griffiths-Jones S."/>
            <person name="Gross S."/>
            <person name="Guigo R."/>
            <person name="Gustafson E.A."/>
            <person name="Haerty W."/>
            <person name="Hahn M.W."/>
            <person name="Halligan D.L."/>
            <person name="Halpern A.L."/>
            <person name="Halter G.M."/>
            <person name="Han M.V."/>
            <person name="Heger A."/>
            <person name="Hillier L."/>
            <person name="Hinrichs A.S."/>
            <person name="Holmes I."/>
            <person name="Hoskins R.A."/>
            <person name="Hubisz M.J."/>
            <person name="Hultmark D."/>
            <person name="Huntley M.A."/>
            <person name="Jaffe D.B."/>
            <person name="Jagadeeshan S."/>
            <person name="Jeck W.R."/>
            <person name="Johnson J."/>
            <person name="Jones C.D."/>
            <person name="Jordan W.C."/>
            <person name="Karpen G.H."/>
            <person name="Kataoka E."/>
            <person name="Keightley P.D."/>
            <person name="Kheradpour P."/>
            <person name="Kirkness E.F."/>
            <person name="Koerich L.B."/>
            <person name="Kristiansen K."/>
            <person name="Kudrna D."/>
            <person name="Kulathinal R.J."/>
            <person name="Kumar S."/>
            <person name="Kwok R."/>
            <person name="Lander E."/>
            <person name="Langley C.H."/>
            <person name="Lapoint R."/>
            <person name="Lazzaro B.P."/>
            <person name="Lee S.J."/>
            <person name="Levesque L."/>
            <person name="Li R."/>
            <person name="Lin C.F."/>
            <person name="Lin M.F."/>
            <person name="Lindblad-Toh K."/>
            <person name="Llopart A."/>
            <person name="Long M."/>
            <person name="Low L."/>
            <person name="Lozovsky E."/>
            <person name="Lu J."/>
            <person name="Luo M."/>
            <person name="Machado C.A."/>
            <person name="Makalowski W."/>
            <person name="Marzo M."/>
            <person name="Matsuda M."/>
            <person name="Matzkin L."/>
            <person name="McAllister B."/>
            <person name="McBride C.S."/>
            <person name="McKernan B."/>
            <person name="McKernan K."/>
            <person name="Mendez-Lago M."/>
            <person name="Minx P."/>
            <person name="Mollenhauer M.U."/>
            <person name="Montooth K."/>
            <person name="Mount S.M."/>
            <person name="Mu X."/>
            <person name="Myers E."/>
            <person name="Negre B."/>
            <person name="Newfeld S."/>
            <person name="Nielsen R."/>
            <person name="Noor M.A."/>
            <person name="O'Grady P."/>
            <person name="Pachter L."/>
            <person name="Papaceit M."/>
            <person name="Parisi M.J."/>
            <person name="Parisi M."/>
            <person name="Parts L."/>
            <person name="Pedersen J.S."/>
            <person name="Pesole G."/>
            <person name="Phillippy A.M."/>
            <person name="Ponting C.P."/>
            <person name="Pop M."/>
            <person name="Porcelli D."/>
            <person name="Powell J.R."/>
            <person name="Prohaska S."/>
            <person name="Pruitt K."/>
            <person name="Puig M."/>
            <person name="Quesneville H."/>
            <person name="Ram K.R."/>
            <person name="Rand D."/>
            <person name="Rasmussen M.D."/>
            <person name="Reed L.K."/>
            <person name="Reenan R."/>
            <person name="Reily A."/>
            <person name="Remington K.A."/>
            <person name="Rieger T.T."/>
            <person name="Ritchie M.G."/>
            <person name="Robin C."/>
            <person name="Rogers Y.H."/>
            <person name="Rohde C."/>
            <person name="Rozas J."/>
            <person name="Rubenfield M.J."/>
            <person name="Ruiz A."/>
            <person name="Russo S."/>
            <person name="Salzberg S.L."/>
            <person name="Sanchez-Gracia A."/>
            <person name="Saranga D.J."/>
            <person name="Sato H."/>
            <person name="Schaeffer S.W."/>
            <person name="Schatz M.C."/>
            <person name="Schlenke T."/>
            <person name="Schwartz R."/>
            <person name="Segarra C."/>
            <person name="Singh R.S."/>
            <person name="Sirot L."/>
            <person name="Sirota M."/>
            <person name="Sisneros N.B."/>
            <person name="Smith C.D."/>
            <person name="Smith T.F."/>
            <person name="Spieth J."/>
            <person name="Stage D.E."/>
            <person name="Stark A."/>
            <person name="Stephan W."/>
            <person name="Strausberg R.L."/>
            <person name="Strempel S."/>
            <person name="Sturgill D."/>
            <person name="Sutton G."/>
            <person name="Sutton G.G."/>
            <person name="Tao W."/>
            <person name="Teichmann S."/>
            <person name="Tobari Y.N."/>
            <person name="Tomimura Y."/>
            <person name="Tsolas J.M."/>
            <person name="Valente V.L."/>
            <person name="Venter E."/>
            <person name="Venter J.C."/>
            <person name="Vicario S."/>
            <person name="Vieira F.G."/>
            <person name="Vilella A.J."/>
            <person name="Villasante A."/>
            <person name="Walenz B."/>
            <person name="Wang J."/>
            <person name="Wasserman M."/>
            <person name="Watts T."/>
            <person name="Wilson D."/>
            <person name="Wilson R.K."/>
            <person name="Wing R.A."/>
            <person name="Wolfner M.F."/>
            <person name="Wong A."/>
            <person name="Wong G.K."/>
            <person name="Wu C.I."/>
            <person name="Wu G."/>
            <person name="Yamamoto D."/>
            <person name="Yang H.P."/>
            <person name="Yang S.P."/>
            <person name="Yorke J.A."/>
            <person name="Yoshida K."/>
            <person name="Zdobnov E."/>
            <person name="Zhang P."/>
            <person name="Zhang Y."/>
            <person name="Zimin A.V."/>
            <person name="Baldwin J."/>
            <person name="Abdouelleil A."/>
            <person name="Abdulkadir J."/>
            <person name="Abebe A."/>
            <person name="Abera B."/>
            <person name="Abreu J."/>
            <person name="Acer S.C."/>
            <person name="Aftuck L."/>
            <person name="Alexander A."/>
            <person name="An P."/>
            <person name="Anderson E."/>
            <person name="Anderson S."/>
            <person name="Arachi H."/>
            <person name="Azer M."/>
            <person name="Bachantsang P."/>
            <person name="Barry A."/>
            <person name="Bayul T."/>
            <person name="Berlin A."/>
            <person name="Bessette D."/>
            <person name="Bloom T."/>
            <person name="Blye J."/>
            <person name="Boguslavskiy L."/>
            <person name="Bonnet C."/>
            <person name="Boukhgalter B."/>
            <person name="Bourzgui I."/>
            <person name="Brown A."/>
            <person name="Cahill P."/>
            <person name="Channer S."/>
            <person name="Cheshatsang Y."/>
            <person name="Chuda L."/>
            <person name="Citroen M."/>
            <person name="Collymore A."/>
            <person name="Cooke P."/>
            <person name="Costello M."/>
            <person name="D'Aco K."/>
            <person name="Daza R."/>
            <person name="De Haan G."/>
            <person name="DeGray S."/>
            <person name="DeMaso C."/>
            <person name="Dhargay N."/>
            <person name="Dooley K."/>
            <person name="Dooley E."/>
            <person name="Doricent M."/>
            <person name="Dorje P."/>
            <person name="Dorjee K."/>
            <person name="Dupes A."/>
            <person name="Elong R."/>
            <person name="Falk J."/>
            <person name="Farina A."/>
            <person name="Faro S."/>
            <person name="Ferguson D."/>
            <person name="Fisher S."/>
            <person name="Foley C.D."/>
            <person name="Franke A."/>
            <person name="Friedrich D."/>
            <person name="Gadbois L."/>
            <person name="Gearin G."/>
            <person name="Gearin C.R."/>
            <person name="Giannoukos G."/>
            <person name="Goode T."/>
            <person name="Graham J."/>
            <person name="Grandbois E."/>
            <person name="Grewal S."/>
            <person name="Gyaltsen K."/>
            <person name="Hafez N."/>
            <person name="Hagos B."/>
            <person name="Hall J."/>
            <person name="Henson C."/>
            <person name="Hollinger A."/>
            <person name="Honan T."/>
            <person name="Huard M.D."/>
            <person name="Hughes L."/>
            <person name="Hurhula B."/>
            <person name="Husby M.E."/>
            <person name="Kamat A."/>
            <person name="Kanga B."/>
            <person name="Kashin S."/>
            <person name="Khazanovich D."/>
            <person name="Kisner P."/>
            <person name="Lance K."/>
            <person name="Lara M."/>
            <person name="Lee W."/>
            <person name="Lennon N."/>
            <person name="Letendre F."/>
            <person name="LeVine R."/>
            <person name="Lipovsky A."/>
            <person name="Liu X."/>
            <person name="Liu J."/>
            <person name="Liu S."/>
            <person name="Lokyitsang T."/>
            <person name="Lokyitsang Y."/>
            <person name="Lubonja R."/>
            <person name="Lui A."/>
            <person name="MacDonald P."/>
            <person name="Magnisalis V."/>
            <person name="Maru K."/>
            <person name="Matthews C."/>
            <person name="McCusker W."/>
            <person name="McDonough S."/>
            <person name="Mehta T."/>
            <person name="Meldrim J."/>
            <person name="Meneus L."/>
            <person name="Mihai O."/>
            <person name="Mihalev A."/>
            <person name="Mihova T."/>
            <person name="Mittelman R."/>
            <person name="Mlenga V."/>
            <person name="Montmayeur A."/>
            <person name="Mulrain L."/>
            <person name="Navidi A."/>
            <person name="Naylor J."/>
            <person name="Negash T."/>
            <person name="Nguyen T."/>
            <person name="Nguyen N."/>
            <person name="Nicol R."/>
            <person name="Norbu C."/>
            <person name="Norbu N."/>
            <person name="Novod N."/>
            <person name="O'Neill B."/>
            <person name="Osman S."/>
            <person name="Markiewicz E."/>
            <person name="Oyono O.L."/>
            <person name="Patti C."/>
            <person name="Phunkhang P."/>
            <person name="Pierre F."/>
            <person name="Priest M."/>
            <person name="Raghuraman S."/>
            <person name="Rege F."/>
            <person name="Reyes R."/>
            <person name="Rise C."/>
            <person name="Rogov P."/>
            <person name="Ross K."/>
            <person name="Ryan E."/>
            <person name="Settipalli S."/>
            <person name="Shea T."/>
            <person name="Sherpa N."/>
            <person name="Shi L."/>
            <person name="Shih D."/>
            <person name="Sparrow T."/>
            <person name="Spaulding J."/>
            <person name="Stalker J."/>
            <person name="Stange-Thomann N."/>
            <person name="Stavropoulos S."/>
            <person name="Stone C."/>
            <person name="Strader C."/>
            <person name="Tesfaye S."/>
            <person name="Thomson T."/>
            <person name="Thoulutsang Y."/>
            <person name="Thoulutsang D."/>
            <person name="Topham K."/>
            <person name="Topping I."/>
            <person name="Tsamla T."/>
            <person name="Vassiliev H."/>
            <person name="Vo A."/>
            <person name="Wangchuk T."/>
            <person name="Wangdi T."/>
            <person name="Weiand M."/>
            <person name="Wilkinson J."/>
            <person name="Wilson A."/>
            <person name="Yadav S."/>
            <person name="Young G."/>
            <person name="Yu Q."/>
            <person name="Zembek L."/>
            <person name="Zhong D."/>
            <person name="Zimmer A."/>
            <person name="Zwirko Z."/>
            <person name="Jaffe D.B."/>
            <person name="Alvarez P."/>
            <person name="Brockman W."/>
            <person name="Butler J."/>
            <person name="Chin C."/>
            <person name="Gnerre S."/>
            <person name="Grabherr M."/>
            <person name="Kleber M."/>
            <person name="Mauceli E."/>
            <person name="MacCallum I."/>
        </authorList>
    </citation>
    <scope>NUCLEOTIDE SEQUENCE [LARGE SCALE GENOMIC DNA]</scope>
    <source>
        <strain evidence="8">Tucson 15287-2541.00</strain>
    </source>
</reference>
<dbReference type="SUPFAM" id="SSF57850">
    <property type="entry name" value="RING/U-box"/>
    <property type="match status" value="1"/>
</dbReference>
<dbReference type="FunCoup" id="B4JAJ2">
    <property type="interactions" value="85"/>
</dbReference>
<dbReference type="PhylomeDB" id="B4JAJ2"/>
<accession>B4JAJ2</accession>
<evidence type="ECO:0000313" key="8">
    <source>
        <dbReference type="Proteomes" id="UP000001070"/>
    </source>
</evidence>
<dbReference type="InterPro" id="IPR001841">
    <property type="entry name" value="Znf_RING"/>
</dbReference>
<gene>
    <name evidence="7" type="primary">Dgri\GH10878</name>
    <name evidence="7" type="ORF">Dgri_GH10878</name>
</gene>
<dbReference type="InterPro" id="IPR051652">
    <property type="entry name" value="MDM2_MDM4_MUL1"/>
</dbReference>
<name>B4JAJ2_DROGR</name>
<dbReference type="SMART" id="SM00184">
    <property type="entry name" value="RING"/>
    <property type="match status" value="1"/>
</dbReference>
<evidence type="ECO:0000256" key="4">
    <source>
        <dbReference type="PROSITE-ProRule" id="PRU00175"/>
    </source>
</evidence>
<keyword evidence="8" id="KW-1185">Reference proteome</keyword>
<evidence type="ECO:0000256" key="3">
    <source>
        <dbReference type="ARBA" id="ARBA00022833"/>
    </source>
</evidence>
<dbReference type="PROSITE" id="PS50089">
    <property type="entry name" value="ZF_RING_2"/>
    <property type="match status" value="1"/>
</dbReference>
<keyword evidence="2 4" id="KW-0863">Zinc-finger</keyword>
<feature type="transmembrane region" description="Helical" evidence="5">
    <location>
        <begin position="27"/>
        <end position="46"/>
    </location>
</feature>
<evidence type="ECO:0000259" key="6">
    <source>
        <dbReference type="PROSITE" id="PS50089"/>
    </source>
</evidence>
<evidence type="ECO:0000256" key="2">
    <source>
        <dbReference type="ARBA" id="ARBA00022771"/>
    </source>
</evidence>
<dbReference type="GO" id="GO:0016567">
    <property type="term" value="P:protein ubiquitination"/>
    <property type="evidence" value="ECO:0007669"/>
    <property type="project" value="TreeGrafter"/>
</dbReference>
<keyword evidence="3" id="KW-0862">Zinc</keyword>
<dbReference type="OrthoDB" id="1711136at2759"/>
<feature type="transmembrane region" description="Helical" evidence="5">
    <location>
        <begin position="164"/>
        <end position="189"/>
    </location>
</feature>
<dbReference type="HOGENOM" id="CLU_083721_0_0_1"/>
<dbReference type="CDD" id="cd16649">
    <property type="entry name" value="mRING-HC-C3HC5_CGRF1-like"/>
    <property type="match status" value="1"/>
</dbReference>
<feature type="domain" description="RING-type" evidence="6">
    <location>
        <begin position="238"/>
        <end position="279"/>
    </location>
</feature>
<dbReference type="Gene3D" id="3.30.40.10">
    <property type="entry name" value="Zinc/RING finger domain, C3HC4 (zinc finger)"/>
    <property type="match status" value="1"/>
</dbReference>
<dbReference type="PANTHER" id="PTHR12183:SF32">
    <property type="entry name" value="MITOCHONDRIAL E3 UBIQUITIN PROTEIN LIGASE 1"/>
    <property type="match status" value="1"/>
</dbReference>
<keyword evidence="5" id="KW-1133">Transmembrane helix</keyword>
<organism evidence="8">
    <name type="scientific">Drosophila grimshawi</name>
    <name type="common">Hawaiian fruit fly</name>
    <name type="synonym">Idiomyia grimshawi</name>
    <dbReference type="NCBI Taxonomy" id="7222"/>
    <lineage>
        <taxon>Eukaryota</taxon>
        <taxon>Metazoa</taxon>
        <taxon>Ecdysozoa</taxon>
        <taxon>Arthropoda</taxon>
        <taxon>Hexapoda</taxon>
        <taxon>Insecta</taxon>
        <taxon>Pterygota</taxon>
        <taxon>Neoptera</taxon>
        <taxon>Endopterygota</taxon>
        <taxon>Diptera</taxon>
        <taxon>Brachycera</taxon>
        <taxon>Muscomorpha</taxon>
        <taxon>Ephydroidea</taxon>
        <taxon>Drosophilidae</taxon>
        <taxon>Drosophila</taxon>
        <taxon>Hawaiian Drosophila</taxon>
    </lineage>
</organism>
<protein>
    <submittedName>
        <fullName evidence="7">GH10878</fullName>
    </submittedName>
</protein>
<keyword evidence="5" id="KW-0812">Transmembrane</keyword>
<keyword evidence="5" id="KW-0472">Membrane</keyword>
<dbReference type="OMA" id="ILYMFRR"/>
<dbReference type="Pfam" id="PF13920">
    <property type="entry name" value="zf-C3HC4_3"/>
    <property type="match status" value="1"/>
</dbReference>
<dbReference type="Proteomes" id="UP000001070">
    <property type="component" value="Unassembled WGS sequence"/>
</dbReference>
<dbReference type="eggNOG" id="KOG4265">
    <property type="taxonomic scope" value="Eukaryota"/>
</dbReference>
<dbReference type="AlphaFoldDB" id="B4JAJ2"/>
<feature type="transmembrane region" description="Helical" evidence="5">
    <location>
        <begin position="53"/>
        <end position="74"/>
    </location>
</feature>
<dbReference type="InterPro" id="IPR013083">
    <property type="entry name" value="Znf_RING/FYVE/PHD"/>
</dbReference>
<dbReference type="STRING" id="7222.B4JAJ2"/>
<evidence type="ECO:0000256" key="1">
    <source>
        <dbReference type="ARBA" id="ARBA00022723"/>
    </source>
</evidence>
<dbReference type="KEGG" id="dgr:6562288"/>
<proteinExistence type="predicted"/>
<dbReference type="InParanoid" id="B4JAJ2"/>
<keyword evidence="1" id="KW-0479">Metal-binding</keyword>
<dbReference type="GO" id="GO:0004842">
    <property type="term" value="F:ubiquitin-protein transferase activity"/>
    <property type="evidence" value="ECO:0007669"/>
    <property type="project" value="TreeGrafter"/>
</dbReference>
<dbReference type="PANTHER" id="PTHR12183">
    <property type="entry name" value="MITOCHONDRIAL UBIQUITIN LIGASE ACTIVATOR OF NFKB 1"/>
    <property type="match status" value="1"/>
</dbReference>
<evidence type="ECO:0000313" key="7">
    <source>
        <dbReference type="EMBL" id="EDW02778.1"/>
    </source>
</evidence>
<dbReference type="GO" id="GO:0008270">
    <property type="term" value="F:zinc ion binding"/>
    <property type="evidence" value="ECO:0007669"/>
    <property type="project" value="UniProtKB-KW"/>
</dbReference>
<feature type="transmembrane region" description="Helical" evidence="5">
    <location>
        <begin position="135"/>
        <end position="158"/>
    </location>
</feature>
<feature type="transmembrane region" description="Helical" evidence="5">
    <location>
        <begin position="106"/>
        <end position="128"/>
    </location>
</feature>
<sequence>MLSLLSSVANLIDIVLLKPITSTIETLLAAIYYFFAGSCFVGYWLVQGGAHIWSFLCYGFQLAATIFKDFTIFYSNLRHIVCDISDYIYDGTGDALILARNVFKGIFLFLADVLIGIGNCTLWIVLLLPRFIIVILDYLILALHYVAACIVEHGTYLLNNIFRLSIGIVLLLVLYVFRGYVYYYAVYLLRKLRYEMSTKVYGALQSASRWIDQQLSWVMQKFEISERTENASPNRIICVVCLDRSRNIVMLPCRHLCVCKECSLRLERLEDERRCPVCRHSVDALMVVYD</sequence>
<evidence type="ECO:0000256" key="5">
    <source>
        <dbReference type="SAM" id="Phobius"/>
    </source>
</evidence>